<keyword evidence="1 4" id="KW-0732">Signal</keyword>
<dbReference type="NCBIfam" id="TIGR01614">
    <property type="entry name" value="PME_inhib"/>
    <property type="match status" value="1"/>
</dbReference>
<dbReference type="SMART" id="SM00856">
    <property type="entry name" value="PMEI"/>
    <property type="match status" value="1"/>
</dbReference>
<dbReference type="GO" id="GO:0005576">
    <property type="term" value="C:extracellular region"/>
    <property type="evidence" value="ECO:0007669"/>
    <property type="project" value="UniProtKB-ARBA"/>
</dbReference>
<protein>
    <submittedName>
        <fullName evidence="6">Putative invertase inhibitor</fullName>
    </submittedName>
</protein>
<evidence type="ECO:0000313" key="7">
    <source>
        <dbReference type="Proteomes" id="UP000030645"/>
    </source>
</evidence>
<dbReference type="FunFam" id="1.20.140.40:FF:000002">
    <property type="entry name" value="Putative invertase inhibitor"/>
    <property type="match status" value="1"/>
</dbReference>
<gene>
    <name evidence="6" type="ORF">L484_023346</name>
</gene>
<dbReference type="OrthoDB" id="1902988at2759"/>
<dbReference type="GO" id="GO:0004857">
    <property type="term" value="F:enzyme inhibitor activity"/>
    <property type="evidence" value="ECO:0007669"/>
    <property type="project" value="InterPro"/>
</dbReference>
<dbReference type="KEGG" id="mnt:21406113"/>
<sequence length="198" mass="21493">MQHISFSFSFIILVLTISHQTASSVLINPTSPSDIINQTCKKCADKSSVFSYSFCSASLKAVPVSRAITNLQGLALVAMELAIENATSTISAIKQLLGNETPAPFDPLSSRCLEDCLELYSDGVETLVGAMVAFLGERYDTARVWLSAVMDAAETCEEGFKEMGREAVNPLETENYRLFQLCDIALCIGHLLTSHEGL</sequence>
<dbReference type="CDD" id="cd15795">
    <property type="entry name" value="PMEI-Pla_a_1_like"/>
    <property type="match status" value="1"/>
</dbReference>
<keyword evidence="7" id="KW-1185">Reference proteome</keyword>
<dbReference type="PANTHER" id="PTHR35357">
    <property type="entry name" value="OS02G0537100 PROTEIN"/>
    <property type="match status" value="1"/>
</dbReference>
<dbReference type="InterPro" id="IPR035513">
    <property type="entry name" value="Invertase/methylesterase_inhib"/>
</dbReference>
<dbReference type="Proteomes" id="UP000030645">
    <property type="component" value="Unassembled WGS sequence"/>
</dbReference>
<reference evidence="7" key="1">
    <citation type="submission" date="2013-01" db="EMBL/GenBank/DDBJ databases">
        <title>Draft Genome Sequence of a Mulberry Tree, Morus notabilis C.K. Schneid.</title>
        <authorList>
            <person name="He N."/>
            <person name="Zhao S."/>
        </authorList>
    </citation>
    <scope>NUCLEOTIDE SEQUENCE</scope>
</reference>
<keyword evidence="2" id="KW-1015">Disulfide bond</keyword>
<organism evidence="6 7">
    <name type="scientific">Morus notabilis</name>
    <dbReference type="NCBI Taxonomy" id="981085"/>
    <lineage>
        <taxon>Eukaryota</taxon>
        <taxon>Viridiplantae</taxon>
        <taxon>Streptophyta</taxon>
        <taxon>Embryophyta</taxon>
        <taxon>Tracheophyta</taxon>
        <taxon>Spermatophyta</taxon>
        <taxon>Magnoliopsida</taxon>
        <taxon>eudicotyledons</taxon>
        <taxon>Gunneridae</taxon>
        <taxon>Pentapetalae</taxon>
        <taxon>rosids</taxon>
        <taxon>fabids</taxon>
        <taxon>Rosales</taxon>
        <taxon>Moraceae</taxon>
        <taxon>Moreae</taxon>
        <taxon>Morus</taxon>
    </lineage>
</organism>
<feature type="chain" id="PRO_5004932971" evidence="4">
    <location>
        <begin position="25"/>
        <end position="198"/>
    </location>
</feature>
<evidence type="ECO:0000256" key="4">
    <source>
        <dbReference type="SAM" id="SignalP"/>
    </source>
</evidence>
<feature type="domain" description="Pectinesterase inhibitor" evidence="5">
    <location>
        <begin position="31"/>
        <end position="188"/>
    </location>
</feature>
<accession>W9S5F1</accession>
<evidence type="ECO:0000256" key="1">
    <source>
        <dbReference type="ARBA" id="ARBA00022729"/>
    </source>
</evidence>
<proteinExistence type="inferred from homology"/>
<dbReference type="STRING" id="981085.W9S5F1"/>
<dbReference type="InterPro" id="IPR006501">
    <property type="entry name" value="Pectinesterase_inhib_dom"/>
</dbReference>
<evidence type="ECO:0000256" key="2">
    <source>
        <dbReference type="ARBA" id="ARBA00023157"/>
    </source>
</evidence>
<evidence type="ECO:0000259" key="5">
    <source>
        <dbReference type="SMART" id="SM00856"/>
    </source>
</evidence>
<dbReference type="Pfam" id="PF04043">
    <property type="entry name" value="PMEI"/>
    <property type="match status" value="1"/>
</dbReference>
<comment type="similarity">
    <text evidence="3">Belongs to the PMEI family.</text>
</comment>
<evidence type="ECO:0000256" key="3">
    <source>
        <dbReference type="ARBA" id="ARBA00038471"/>
    </source>
</evidence>
<dbReference type="InterPro" id="IPR034088">
    <property type="entry name" value="Pla_a_1-like"/>
</dbReference>
<name>W9S5F1_9ROSA</name>
<dbReference type="SUPFAM" id="SSF101148">
    <property type="entry name" value="Plant invertase/pectin methylesterase inhibitor"/>
    <property type="match status" value="1"/>
</dbReference>
<feature type="signal peptide" evidence="4">
    <location>
        <begin position="1"/>
        <end position="24"/>
    </location>
</feature>
<dbReference type="EMBL" id="KE346119">
    <property type="protein sequence ID" value="EXC26732.1"/>
    <property type="molecule type" value="Genomic_DNA"/>
</dbReference>
<evidence type="ECO:0000313" key="6">
    <source>
        <dbReference type="EMBL" id="EXC26732.1"/>
    </source>
</evidence>
<dbReference type="AlphaFoldDB" id="W9S5F1"/>
<dbReference type="PANTHER" id="PTHR35357:SF17">
    <property type="entry name" value="PECTINESTERASE INHIBITOR 12"/>
    <property type="match status" value="1"/>
</dbReference>
<dbReference type="eggNOG" id="ENOG502RZMM">
    <property type="taxonomic scope" value="Eukaryota"/>
</dbReference>
<dbReference type="Gene3D" id="1.20.140.40">
    <property type="entry name" value="Invertase/pectin methylesterase inhibitor family protein"/>
    <property type="match status" value="1"/>
</dbReference>